<evidence type="ECO:0000259" key="10">
    <source>
        <dbReference type="Pfam" id="PF01529"/>
    </source>
</evidence>
<reference evidence="11 12" key="1">
    <citation type="submission" date="2019-05" db="EMBL/GenBank/DDBJ databases">
        <title>Mikania micrantha, genome provides insights into the molecular mechanism of rapid growth.</title>
        <authorList>
            <person name="Liu B."/>
        </authorList>
    </citation>
    <scope>NUCLEOTIDE SEQUENCE [LARGE SCALE GENOMIC DNA]</scope>
    <source>
        <strain evidence="11">NLD-2019</strain>
        <tissue evidence="11">Leaf</tissue>
    </source>
</reference>
<dbReference type="Pfam" id="PF01529">
    <property type="entry name" value="DHHC"/>
    <property type="match status" value="1"/>
</dbReference>
<comment type="catalytic activity">
    <reaction evidence="8">
        <text>L-cysteinyl-[protein] + hexadecanoyl-CoA = S-hexadecanoyl-L-cysteinyl-[protein] + CoA</text>
        <dbReference type="Rhea" id="RHEA:36683"/>
        <dbReference type="Rhea" id="RHEA-COMP:10131"/>
        <dbReference type="Rhea" id="RHEA-COMP:11032"/>
        <dbReference type="ChEBI" id="CHEBI:29950"/>
        <dbReference type="ChEBI" id="CHEBI:57287"/>
        <dbReference type="ChEBI" id="CHEBI:57379"/>
        <dbReference type="ChEBI" id="CHEBI:74151"/>
        <dbReference type="EC" id="2.3.1.225"/>
    </reaction>
</comment>
<evidence type="ECO:0000256" key="6">
    <source>
        <dbReference type="ARBA" id="ARBA00023136"/>
    </source>
</evidence>
<keyword evidence="6" id="KW-0472">Membrane</keyword>
<evidence type="ECO:0000256" key="7">
    <source>
        <dbReference type="ARBA" id="ARBA00023315"/>
    </source>
</evidence>
<name>A0A5N6M3E4_9ASTR</name>
<evidence type="ECO:0000256" key="2">
    <source>
        <dbReference type="ARBA" id="ARBA00008574"/>
    </source>
</evidence>
<keyword evidence="4" id="KW-0812">Transmembrane</keyword>
<keyword evidence="5" id="KW-1133">Transmembrane helix</keyword>
<dbReference type="InterPro" id="IPR039859">
    <property type="entry name" value="PFA4/ZDH16/20/ERF2-like"/>
</dbReference>
<evidence type="ECO:0000256" key="1">
    <source>
        <dbReference type="ARBA" id="ARBA00004127"/>
    </source>
</evidence>
<evidence type="ECO:0000256" key="3">
    <source>
        <dbReference type="ARBA" id="ARBA00022679"/>
    </source>
</evidence>
<evidence type="ECO:0000313" key="12">
    <source>
        <dbReference type="Proteomes" id="UP000326396"/>
    </source>
</evidence>
<comment type="caution">
    <text evidence="11">The sequence shown here is derived from an EMBL/GenBank/DDBJ whole genome shotgun (WGS) entry which is preliminary data.</text>
</comment>
<evidence type="ECO:0000256" key="8">
    <source>
        <dbReference type="RuleBase" id="RU079119"/>
    </source>
</evidence>
<keyword evidence="12" id="KW-1185">Reference proteome</keyword>
<feature type="domain" description="Palmitoyltransferase DHHC" evidence="10">
    <location>
        <begin position="57"/>
        <end position="103"/>
    </location>
</feature>
<keyword evidence="3 8" id="KW-0808">Transferase</keyword>
<evidence type="ECO:0000256" key="5">
    <source>
        <dbReference type="ARBA" id="ARBA00022989"/>
    </source>
</evidence>
<dbReference type="PANTHER" id="PTHR22883">
    <property type="entry name" value="ZINC FINGER DHHC DOMAIN CONTAINING PROTEIN"/>
    <property type="match status" value="1"/>
</dbReference>
<comment type="similarity">
    <text evidence="2 8">Belongs to the DHHC palmitoyltransferase family.</text>
</comment>
<dbReference type="GO" id="GO:0005794">
    <property type="term" value="C:Golgi apparatus"/>
    <property type="evidence" value="ECO:0007669"/>
    <property type="project" value="TreeGrafter"/>
</dbReference>
<feature type="region of interest" description="Disordered" evidence="9">
    <location>
        <begin position="225"/>
        <end position="253"/>
    </location>
</feature>
<comment type="subcellular location">
    <subcellularLocation>
        <location evidence="1">Endomembrane system</location>
        <topology evidence="1">Multi-pass membrane protein</topology>
    </subcellularLocation>
</comment>
<evidence type="ECO:0000256" key="9">
    <source>
        <dbReference type="SAM" id="MobiDB-lite"/>
    </source>
</evidence>
<keyword evidence="7 8" id="KW-0012">Acyltransferase</keyword>
<dbReference type="GO" id="GO:0005783">
    <property type="term" value="C:endoplasmic reticulum"/>
    <property type="evidence" value="ECO:0007669"/>
    <property type="project" value="TreeGrafter"/>
</dbReference>
<dbReference type="Proteomes" id="UP000326396">
    <property type="component" value="Linkage Group LG7"/>
</dbReference>
<dbReference type="EMBL" id="SZYD01000017">
    <property type="protein sequence ID" value="KAD3068241.1"/>
    <property type="molecule type" value="Genomic_DNA"/>
</dbReference>
<accession>A0A5N6M3E4</accession>
<dbReference type="InterPro" id="IPR001594">
    <property type="entry name" value="Palmitoyltrfase_DHHC"/>
</dbReference>
<dbReference type="GO" id="GO:0019706">
    <property type="term" value="F:protein-cysteine S-palmitoyltransferase activity"/>
    <property type="evidence" value="ECO:0007669"/>
    <property type="project" value="UniProtKB-EC"/>
</dbReference>
<feature type="region of interest" description="Disordered" evidence="9">
    <location>
        <begin position="1"/>
        <end position="20"/>
    </location>
</feature>
<gene>
    <name evidence="11" type="ORF">E3N88_36121</name>
</gene>
<comment type="domain">
    <text evidence="8">The DHHC domain is required for palmitoyltransferase activity.</text>
</comment>
<sequence length="253" mass="28644">MTSCRDPGIVPRNASPPDPDEAYDMNTPSMEWIHGTTPHLRLPRTKDIIVNNHTVKVKYCDTCMLYRPPRVSHCSVCNNCVHKFDHHCPWVGQCIGLTTYENFRYRYSKKENPYHKGIKNNLKEVFFSKIPPSLNDFRAYIQEDDSLVMDTTPNVEDSPKEKIDIKTGNTFVEAGGFSLPQIIQNIHGDGEENMNMKVGNGASDVLPSPFLFETTNAAPDLVMKTTKPEDGLNSDEKHNEETIIFDMPTAPQI</sequence>
<dbReference type="PROSITE" id="PS50216">
    <property type="entry name" value="DHHC"/>
    <property type="match status" value="1"/>
</dbReference>
<evidence type="ECO:0000313" key="11">
    <source>
        <dbReference type="EMBL" id="KAD3068241.1"/>
    </source>
</evidence>
<organism evidence="11 12">
    <name type="scientific">Mikania micrantha</name>
    <name type="common">bitter vine</name>
    <dbReference type="NCBI Taxonomy" id="192012"/>
    <lineage>
        <taxon>Eukaryota</taxon>
        <taxon>Viridiplantae</taxon>
        <taxon>Streptophyta</taxon>
        <taxon>Embryophyta</taxon>
        <taxon>Tracheophyta</taxon>
        <taxon>Spermatophyta</taxon>
        <taxon>Magnoliopsida</taxon>
        <taxon>eudicotyledons</taxon>
        <taxon>Gunneridae</taxon>
        <taxon>Pentapetalae</taxon>
        <taxon>asterids</taxon>
        <taxon>campanulids</taxon>
        <taxon>Asterales</taxon>
        <taxon>Asteraceae</taxon>
        <taxon>Asteroideae</taxon>
        <taxon>Heliantheae alliance</taxon>
        <taxon>Eupatorieae</taxon>
        <taxon>Mikania</taxon>
    </lineage>
</organism>
<protein>
    <recommendedName>
        <fullName evidence="8">S-acyltransferase</fullName>
        <ecNumber evidence="8">2.3.1.225</ecNumber>
    </recommendedName>
    <alternativeName>
        <fullName evidence="8">Palmitoyltransferase</fullName>
    </alternativeName>
</protein>
<dbReference type="OrthoDB" id="4096362at2759"/>
<dbReference type="AlphaFoldDB" id="A0A5N6M3E4"/>
<dbReference type="EC" id="2.3.1.225" evidence="8"/>
<feature type="compositionally biased region" description="Basic and acidic residues" evidence="9">
    <location>
        <begin position="226"/>
        <end position="241"/>
    </location>
</feature>
<proteinExistence type="inferred from homology"/>
<evidence type="ECO:0000256" key="4">
    <source>
        <dbReference type="ARBA" id="ARBA00022692"/>
    </source>
</evidence>
<dbReference type="GO" id="GO:0006612">
    <property type="term" value="P:protein targeting to membrane"/>
    <property type="evidence" value="ECO:0007669"/>
    <property type="project" value="TreeGrafter"/>
</dbReference>
<dbReference type="PANTHER" id="PTHR22883:SF486">
    <property type="entry name" value="S-ACYLTRANSFERASE"/>
    <property type="match status" value="1"/>
</dbReference>